<dbReference type="AlphaFoldDB" id="A0AAV6RVI5"/>
<reference evidence="2 3" key="1">
    <citation type="journal article" date="2021" name="Sci. Rep.">
        <title>Chromosome anchoring in Senegalese sole (Solea senegalensis) reveals sex-associated markers and genome rearrangements in flatfish.</title>
        <authorList>
            <person name="Guerrero-Cozar I."/>
            <person name="Gomez-Garrido J."/>
            <person name="Berbel C."/>
            <person name="Martinez-Blanch J.F."/>
            <person name="Alioto T."/>
            <person name="Claros M.G."/>
            <person name="Gagnaire P.A."/>
            <person name="Manchado M."/>
        </authorList>
    </citation>
    <scope>NUCLEOTIDE SEQUENCE [LARGE SCALE GENOMIC DNA]</scope>
    <source>
        <strain evidence="2">Sse05_10M</strain>
    </source>
</reference>
<proteinExistence type="predicted"/>
<protein>
    <submittedName>
        <fullName evidence="2">Uncharacterized protein</fullName>
    </submittedName>
</protein>
<evidence type="ECO:0000256" key="1">
    <source>
        <dbReference type="SAM" id="MobiDB-lite"/>
    </source>
</evidence>
<feature type="region of interest" description="Disordered" evidence="1">
    <location>
        <begin position="41"/>
        <end position="77"/>
    </location>
</feature>
<dbReference type="EMBL" id="JAGKHQ010000009">
    <property type="protein sequence ID" value="KAG7508082.1"/>
    <property type="molecule type" value="Genomic_DNA"/>
</dbReference>
<dbReference type="Proteomes" id="UP000693946">
    <property type="component" value="Linkage Group LG17"/>
</dbReference>
<comment type="caution">
    <text evidence="2">The sequence shown here is derived from an EMBL/GenBank/DDBJ whole genome shotgun (WGS) entry which is preliminary data.</text>
</comment>
<evidence type="ECO:0000313" key="3">
    <source>
        <dbReference type="Proteomes" id="UP000693946"/>
    </source>
</evidence>
<gene>
    <name evidence="2" type="ORF">JOB18_002495</name>
</gene>
<name>A0AAV6RVI5_SOLSE</name>
<evidence type="ECO:0000313" key="2">
    <source>
        <dbReference type="EMBL" id="KAG7508082.1"/>
    </source>
</evidence>
<keyword evidence="3" id="KW-1185">Reference proteome</keyword>
<organism evidence="2 3">
    <name type="scientific">Solea senegalensis</name>
    <name type="common">Senegalese sole</name>
    <dbReference type="NCBI Taxonomy" id="28829"/>
    <lineage>
        <taxon>Eukaryota</taxon>
        <taxon>Metazoa</taxon>
        <taxon>Chordata</taxon>
        <taxon>Craniata</taxon>
        <taxon>Vertebrata</taxon>
        <taxon>Euteleostomi</taxon>
        <taxon>Actinopterygii</taxon>
        <taxon>Neopterygii</taxon>
        <taxon>Teleostei</taxon>
        <taxon>Neoteleostei</taxon>
        <taxon>Acanthomorphata</taxon>
        <taxon>Carangaria</taxon>
        <taxon>Pleuronectiformes</taxon>
        <taxon>Pleuronectoidei</taxon>
        <taxon>Soleidae</taxon>
        <taxon>Solea</taxon>
    </lineage>
</organism>
<accession>A0AAV6RVI5</accession>
<sequence>MALLHRHDRPWQIPTEQPRLPCSLIPLLSLSRLRRRSLSNHCPGSNVPPWPLEAAESSPGCSSNKRNPARLEGNKQETTISTEAWWRVEDTHRSIKTQTSQHASHAVAHKGKAWRSLEKHQLPFIKHSKVPNPHILLSSVTHQPLQRCRCQG</sequence>